<organism evidence="1 2">
    <name type="scientific">Nocardia cyriacigeorgica (strain GUH-2)</name>
    <dbReference type="NCBI Taxonomy" id="1127134"/>
    <lineage>
        <taxon>Bacteria</taxon>
        <taxon>Bacillati</taxon>
        <taxon>Actinomycetota</taxon>
        <taxon>Actinomycetes</taxon>
        <taxon>Mycobacteriales</taxon>
        <taxon>Nocardiaceae</taxon>
        <taxon>Nocardia</taxon>
    </lineage>
</organism>
<dbReference type="HOGENOM" id="CLU_1914875_0_0_11"/>
<dbReference type="STRING" id="1127134.NOCYR_4260"/>
<dbReference type="eggNOG" id="ENOG5032D6K">
    <property type="taxonomic scope" value="Bacteria"/>
</dbReference>
<reference evidence="1 2" key="1">
    <citation type="journal article" date="2012" name="J. Bacteriol.">
        <title>Genome sequence of the human- and animal-pathogenic strain Nocardia cyriacigeorgica GUH-2.</title>
        <authorList>
            <person name="Zoropogui A."/>
            <person name="Pujic P."/>
            <person name="Normand P."/>
            <person name="Barbe V."/>
            <person name="Beaman B."/>
            <person name="Beaman L."/>
            <person name="Boiron P."/>
            <person name="Colinon C."/>
            <person name="Deredjian A."/>
            <person name="Graindorge A."/>
            <person name="Mangenot S."/>
            <person name="Nazaret S."/>
            <person name="Neto M."/>
            <person name="Petit S."/>
            <person name="Roche D."/>
            <person name="Vallenet D."/>
            <person name="Rodriguez-Nava V."/>
            <person name="Richard Y."/>
            <person name="Cournoyer B."/>
            <person name="Blaha D."/>
        </authorList>
    </citation>
    <scope>NUCLEOTIDE SEQUENCE [LARGE SCALE GENOMIC DNA]</scope>
    <source>
        <strain evidence="1 2">GUH-2</strain>
    </source>
</reference>
<dbReference type="EMBL" id="FO082843">
    <property type="protein sequence ID" value="CCF65018.1"/>
    <property type="molecule type" value="Genomic_DNA"/>
</dbReference>
<dbReference type="Proteomes" id="UP000008190">
    <property type="component" value="Chromosome"/>
</dbReference>
<evidence type="ECO:0000313" key="1">
    <source>
        <dbReference type="EMBL" id="CCF65018.1"/>
    </source>
</evidence>
<dbReference type="KEGG" id="ncy:NOCYR_4260"/>
<dbReference type="AlphaFoldDB" id="H6RAK6"/>
<name>H6RAK6_NOCCG</name>
<keyword evidence="2" id="KW-1185">Reference proteome</keyword>
<accession>H6RAK6</accession>
<proteinExistence type="predicted"/>
<gene>
    <name evidence="1" type="ordered locus">NOCYR_4260</name>
</gene>
<sequence>MGSTQREAIPARTVQTDYEYRREADEMNSITAFDVMGTGTTMSAVSASRGILAMQGIGLSGVGGFGTHLDYAPTPILIDPQDKPSVGWHPAAAPAVAGAFAAEAGNEPVQAARLRNAHPASVIRTRLRCRPR</sequence>
<protein>
    <submittedName>
        <fullName evidence="1">Uncharacterized protein</fullName>
    </submittedName>
</protein>
<evidence type="ECO:0000313" key="2">
    <source>
        <dbReference type="Proteomes" id="UP000008190"/>
    </source>
</evidence>